<comment type="cofactor">
    <cofactor evidence="5">
        <name>Mg(2+)</name>
        <dbReference type="ChEBI" id="CHEBI:18420"/>
    </cofactor>
</comment>
<evidence type="ECO:0000256" key="3">
    <source>
        <dbReference type="ARBA" id="ARBA00022840"/>
    </source>
</evidence>
<dbReference type="PIRSF" id="PIRSF006806">
    <property type="entry name" value="FTHF_cligase"/>
    <property type="match status" value="1"/>
</dbReference>
<keyword evidence="3 4" id="KW-0067">ATP-binding</keyword>
<dbReference type="SUPFAM" id="SSF100950">
    <property type="entry name" value="NagB/RpiA/CoA transferase-like"/>
    <property type="match status" value="1"/>
</dbReference>
<reference evidence="6 9" key="2">
    <citation type="submission" date="2018-05" db="EMBL/GenBank/DDBJ databases">
        <title>Genomic Encyclopedia of Type Strains, Phase IV (KMG-IV): sequencing the most valuable type-strain genomes for metagenomic binning, comparative biology and taxonomic classification.</title>
        <authorList>
            <person name="Goeker M."/>
        </authorList>
    </citation>
    <scope>NUCLEOTIDE SEQUENCE [LARGE SCALE GENOMIC DNA]</scope>
    <source>
        <strain evidence="6 9">DSM 28816</strain>
    </source>
</reference>
<dbReference type="InterPro" id="IPR002698">
    <property type="entry name" value="FTHF_cligase"/>
</dbReference>
<feature type="binding site" evidence="4">
    <location>
        <position position="55"/>
    </location>
    <ligand>
        <name>substrate</name>
    </ligand>
</feature>
<gene>
    <name evidence="6" type="ORF">C8E03_101103</name>
    <name evidence="7" type="ORF">CG710_002345</name>
</gene>
<dbReference type="GO" id="GO:0005524">
    <property type="term" value="F:ATP binding"/>
    <property type="evidence" value="ECO:0007669"/>
    <property type="project" value="UniProtKB-KW"/>
</dbReference>
<evidence type="ECO:0000256" key="2">
    <source>
        <dbReference type="ARBA" id="ARBA00022741"/>
    </source>
</evidence>
<organism evidence="7 8">
    <name type="scientific">Lachnotalea glycerini</name>
    <dbReference type="NCBI Taxonomy" id="1763509"/>
    <lineage>
        <taxon>Bacteria</taxon>
        <taxon>Bacillati</taxon>
        <taxon>Bacillota</taxon>
        <taxon>Clostridia</taxon>
        <taxon>Lachnospirales</taxon>
        <taxon>Lachnospiraceae</taxon>
        <taxon>Lachnotalea</taxon>
    </lineage>
</organism>
<evidence type="ECO:0000313" key="8">
    <source>
        <dbReference type="Proteomes" id="UP000216411"/>
    </source>
</evidence>
<dbReference type="InterPro" id="IPR037171">
    <property type="entry name" value="NagB/RpiA_transferase-like"/>
</dbReference>
<reference evidence="7 8" key="1">
    <citation type="journal article" date="2017" name="Genome Announc.">
        <title>Draft Genome Sequence of a Sporulating and Motile Strain of Lachnotalea glycerini Isolated from Water in Quebec City, Canada.</title>
        <authorList>
            <person name="Maheux A.F."/>
            <person name="Boudreau D.K."/>
            <person name="Berube E."/>
            <person name="Boissinot M."/>
            <person name="Raymond F."/>
            <person name="Brodeur S."/>
            <person name="Corbeil J."/>
            <person name="Isabel S."/>
            <person name="Omar R.F."/>
            <person name="Bergeron M.G."/>
        </authorList>
    </citation>
    <scope>NUCLEOTIDE SEQUENCE [LARGE SCALE GENOMIC DNA]</scope>
    <source>
        <strain evidence="7 8">CCRI-19302</strain>
    </source>
</reference>
<dbReference type="Pfam" id="PF01812">
    <property type="entry name" value="5-FTHF_cyc-lig"/>
    <property type="match status" value="1"/>
</dbReference>
<sequence>MQAKADIRKEVLQRRNQLTAKELESKSFAIYDQLKLLDIYKQASVIYVYMDFKNEVITKHMIEDALCDGKKVAIPKIIDDIMDFYYIDDIENLKSGYFGIREPDPIMLAKEKNSLMIIPGVAFDKKGHRIGYGKGFYDRFLHQHEQFKKVALAFELQVLDTIPHETHDVLMDRIITEERIIIVNSTMK</sequence>
<dbReference type="Gene3D" id="3.40.50.10420">
    <property type="entry name" value="NagB/RpiA/CoA transferase-like"/>
    <property type="match status" value="1"/>
</dbReference>
<keyword evidence="8" id="KW-1185">Reference proteome</keyword>
<dbReference type="OrthoDB" id="9801938at2"/>
<dbReference type="GO" id="GO:0030272">
    <property type="term" value="F:5-formyltetrahydrofolate cyclo-ligase activity"/>
    <property type="evidence" value="ECO:0007669"/>
    <property type="project" value="UniProtKB-EC"/>
</dbReference>
<evidence type="ECO:0000256" key="5">
    <source>
        <dbReference type="RuleBase" id="RU361279"/>
    </source>
</evidence>
<comment type="caution">
    <text evidence="7">The sequence shown here is derived from an EMBL/GenBank/DDBJ whole genome shotgun (WGS) entry which is preliminary data.</text>
</comment>
<comment type="similarity">
    <text evidence="1 5">Belongs to the 5-formyltetrahydrofolate cyclo-ligase family.</text>
</comment>
<keyword evidence="5" id="KW-0479">Metal-binding</keyword>
<reference evidence="7" key="3">
    <citation type="submission" date="2018-07" db="EMBL/GenBank/DDBJ databases">
        <authorList>
            <person name="Quirk P.G."/>
            <person name="Krulwich T.A."/>
        </authorList>
    </citation>
    <scope>NUCLEOTIDE SEQUENCE</scope>
    <source>
        <strain evidence="7">CCRI-19302</strain>
    </source>
</reference>
<dbReference type="PANTHER" id="PTHR23407:SF1">
    <property type="entry name" value="5-FORMYLTETRAHYDROFOLATE CYCLO-LIGASE"/>
    <property type="match status" value="1"/>
</dbReference>
<evidence type="ECO:0000256" key="4">
    <source>
        <dbReference type="PIRSR" id="PIRSR006806-1"/>
    </source>
</evidence>
<dbReference type="RefSeq" id="WP_094376909.1">
    <property type="nucleotide sequence ID" value="NZ_NOKA02000002.1"/>
</dbReference>
<comment type="catalytic activity">
    <reaction evidence="5">
        <text>(6S)-5-formyl-5,6,7,8-tetrahydrofolate + ATP = (6R)-5,10-methenyltetrahydrofolate + ADP + phosphate</text>
        <dbReference type="Rhea" id="RHEA:10488"/>
        <dbReference type="ChEBI" id="CHEBI:30616"/>
        <dbReference type="ChEBI" id="CHEBI:43474"/>
        <dbReference type="ChEBI" id="CHEBI:57455"/>
        <dbReference type="ChEBI" id="CHEBI:57457"/>
        <dbReference type="ChEBI" id="CHEBI:456216"/>
        <dbReference type="EC" id="6.3.3.2"/>
    </reaction>
</comment>
<keyword evidence="7" id="KW-0436">Ligase</keyword>
<keyword evidence="5" id="KW-0460">Magnesium</keyword>
<dbReference type="PANTHER" id="PTHR23407">
    <property type="entry name" value="ATPASE INHIBITOR/5-FORMYLTETRAHYDROFOLATE CYCLO-LIGASE"/>
    <property type="match status" value="1"/>
</dbReference>
<dbReference type="NCBIfam" id="TIGR02727">
    <property type="entry name" value="MTHFS_bact"/>
    <property type="match status" value="1"/>
</dbReference>
<proteinExistence type="inferred from homology"/>
<dbReference type="GO" id="GO:0009396">
    <property type="term" value="P:folic acid-containing compound biosynthetic process"/>
    <property type="evidence" value="ECO:0007669"/>
    <property type="project" value="TreeGrafter"/>
</dbReference>
<name>A0A255IK31_9FIRM</name>
<evidence type="ECO:0000313" key="6">
    <source>
        <dbReference type="EMBL" id="PXV95474.1"/>
    </source>
</evidence>
<dbReference type="GO" id="GO:0035999">
    <property type="term" value="P:tetrahydrofolate interconversion"/>
    <property type="evidence" value="ECO:0007669"/>
    <property type="project" value="TreeGrafter"/>
</dbReference>
<dbReference type="AlphaFoldDB" id="A0A255IK31"/>
<feature type="binding site" evidence="4">
    <location>
        <begin position="4"/>
        <end position="8"/>
    </location>
    <ligand>
        <name>ATP</name>
        <dbReference type="ChEBI" id="CHEBI:30616"/>
    </ligand>
</feature>
<protein>
    <recommendedName>
        <fullName evidence="5">5-formyltetrahydrofolate cyclo-ligase</fullName>
        <ecNumber evidence="5">6.3.3.2</ecNumber>
    </recommendedName>
</protein>
<dbReference type="GO" id="GO:0046872">
    <property type="term" value="F:metal ion binding"/>
    <property type="evidence" value="ECO:0007669"/>
    <property type="project" value="UniProtKB-KW"/>
</dbReference>
<accession>A0A255IK31</accession>
<feature type="binding site" evidence="4">
    <location>
        <begin position="129"/>
        <end position="137"/>
    </location>
    <ligand>
        <name>ATP</name>
        <dbReference type="ChEBI" id="CHEBI:30616"/>
    </ligand>
</feature>
<dbReference type="InterPro" id="IPR024185">
    <property type="entry name" value="FTHF_cligase-like_sf"/>
</dbReference>
<dbReference type="Proteomes" id="UP000216411">
    <property type="component" value="Unassembled WGS sequence"/>
</dbReference>
<keyword evidence="2 4" id="KW-0547">Nucleotide-binding</keyword>
<dbReference type="EC" id="6.3.3.2" evidence="5"/>
<evidence type="ECO:0000313" key="7">
    <source>
        <dbReference type="EMBL" id="RDY32795.1"/>
    </source>
</evidence>
<evidence type="ECO:0000256" key="1">
    <source>
        <dbReference type="ARBA" id="ARBA00010638"/>
    </source>
</evidence>
<dbReference type="EMBL" id="NOKA02000002">
    <property type="protein sequence ID" value="RDY32795.1"/>
    <property type="molecule type" value="Genomic_DNA"/>
</dbReference>
<dbReference type="EMBL" id="QICS01000001">
    <property type="protein sequence ID" value="PXV95474.1"/>
    <property type="molecule type" value="Genomic_DNA"/>
</dbReference>
<dbReference type="Proteomes" id="UP000247523">
    <property type="component" value="Unassembled WGS sequence"/>
</dbReference>
<evidence type="ECO:0000313" key="9">
    <source>
        <dbReference type="Proteomes" id="UP000247523"/>
    </source>
</evidence>
<feature type="binding site" evidence="4">
    <location>
        <position position="50"/>
    </location>
    <ligand>
        <name>substrate</name>
    </ligand>
</feature>